<dbReference type="EMBL" id="CAJVCH010550381">
    <property type="protein sequence ID" value="CAG7829167.1"/>
    <property type="molecule type" value="Genomic_DNA"/>
</dbReference>
<accession>A0A8J2PV06</accession>
<gene>
    <name evidence="1" type="ORF">AFUS01_LOCUS39042</name>
</gene>
<reference evidence="1" key="1">
    <citation type="submission" date="2021-06" db="EMBL/GenBank/DDBJ databases">
        <authorList>
            <person name="Hodson N. C."/>
            <person name="Mongue J. A."/>
            <person name="Jaron S. K."/>
        </authorList>
    </citation>
    <scope>NUCLEOTIDE SEQUENCE</scope>
</reference>
<dbReference type="Proteomes" id="UP000708208">
    <property type="component" value="Unassembled WGS sequence"/>
</dbReference>
<comment type="caution">
    <text evidence="1">The sequence shown here is derived from an EMBL/GenBank/DDBJ whole genome shotgun (WGS) entry which is preliminary data.</text>
</comment>
<feature type="non-terminal residue" evidence="1">
    <location>
        <position position="1"/>
    </location>
</feature>
<name>A0A8J2PV06_9HEXA</name>
<dbReference type="AlphaFoldDB" id="A0A8J2PV06"/>
<sequence>ERIAKKGKLQSWYLYICPNISVVNVKVGRWVFQSIMSNREGRATRESNRVLDSAARFRRQKKALEALEQDNFQ</sequence>
<feature type="non-terminal residue" evidence="1">
    <location>
        <position position="73"/>
    </location>
</feature>
<keyword evidence="2" id="KW-1185">Reference proteome</keyword>
<proteinExistence type="predicted"/>
<evidence type="ECO:0000313" key="2">
    <source>
        <dbReference type="Proteomes" id="UP000708208"/>
    </source>
</evidence>
<evidence type="ECO:0000313" key="1">
    <source>
        <dbReference type="EMBL" id="CAG7829167.1"/>
    </source>
</evidence>
<protein>
    <submittedName>
        <fullName evidence="1">Uncharacterized protein</fullName>
    </submittedName>
</protein>
<organism evidence="1 2">
    <name type="scientific">Allacma fusca</name>
    <dbReference type="NCBI Taxonomy" id="39272"/>
    <lineage>
        <taxon>Eukaryota</taxon>
        <taxon>Metazoa</taxon>
        <taxon>Ecdysozoa</taxon>
        <taxon>Arthropoda</taxon>
        <taxon>Hexapoda</taxon>
        <taxon>Collembola</taxon>
        <taxon>Symphypleona</taxon>
        <taxon>Sminthuridae</taxon>
        <taxon>Allacma</taxon>
    </lineage>
</organism>